<dbReference type="EMBL" id="JACHBQ010000001">
    <property type="protein sequence ID" value="MBB5640569.1"/>
    <property type="molecule type" value="Genomic_DNA"/>
</dbReference>
<dbReference type="Proteomes" id="UP000561726">
    <property type="component" value="Unassembled WGS sequence"/>
</dbReference>
<gene>
    <name evidence="1" type="ORF">BJ997_001117</name>
</gene>
<protein>
    <submittedName>
        <fullName evidence="1">Uncharacterized protein</fullName>
    </submittedName>
</protein>
<evidence type="ECO:0000313" key="1">
    <source>
        <dbReference type="EMBL" id="MBB5640569.1"/>
    </source>
</evidence>
<reference evidence="1 2" key="1">
    <citation type="submission" date="2020-08" db="EMBL/GenBank/DDBJ databases">
        <title>Sequencing the genomes of 1000 actinobacteria strains.</title>
        <authorList>
            <person name="Klenk H.-P."/>
        </authorList>
    </citation>
    <scope>NUCLEOTIDE SEQUENCE [LARGE SCALE GENOMIC DNA]</scope>
    <source>
        <strain evidence="1 2">DSM 21065</strain>
    </source>
</reference>
<comment type="caution">
    <text evidence="1">The sequence shown here is derived from an EMBL/GenBank/DDBJ whole genome shotgun (WGS) entry which is preliminary data.</text>
</comment>
<sequence>MTITGIPTAIATTAVPTAVPTAAVLSVVRIKKSPRTPPQTTFATHQQKYEYLRSWQYHPVAPNVNNAGAHKRKDSRTSLALGVQVAEEAEPPRDARSWCNSRCQPTLRFVSFGRS</sequence>
<dbReference type="AlphaFoldDB" id="A0A7W9E3N4"/>
<proteinExistence type="predicted"/>
<accession>A0A7W9E3N4</accession>
<name>A0A7W9E3N4_9MICO</name>
<evidence type="ECO:0000313" key="2">
    <source>
        <dbReference type="Proteomes" id="UP000561726"/>
    </source>
</evidence>
<organism evidence="1 2">
    <name type="scientific">Cryobacterium roopkundense</name>
    <dbReference type="NCBI Taxonomy" id="1001240"/>
    <lineage>
        <taxon>Bacteria</taxon>
        <taxon>Bacillati</taxon>
        <taxon>Actinomycetota</taxon>
        <taxon>Actinomycetes</taxon>
        <taxon>Micrococcales</taxon>
        <taxon>Microbacteriaceae</taxon>
        <taxon>Cryobacterium</taxon>
    </lineage>
</organism>